<proteinExistence type="predicted"/>
<evidence type="ECO:0000313" key="2">
    <source>
        <dbReference type="Proteomes" id="UP000826195"/>
    </source>
</evidence>
<reference evidence="1 2" key="1">
    <citation type="journal article" date="2021" name="J. Hered.">
        <title>A chromosome-level genome assembly of the parasitoid wasp, Cotesia glomerata (Hymenoptera: Braconidae).</title>
        <authorList>
            <person name="Pinto B.J."/>
            <person name="Weis J.J."/>
            <person name="Gamble T."/>
            <person name="Ode P.J."/>
            <person name="Paul R."/>
            <person name="Zaspel J.M."/>
        </authorList>
    </citation>
    <scope>NUCLEOTIDE SEQUENCE [LARGE SCALE GENOMIC DNA]</scope>
    <source>
        <strain evidence="1">CgM1</strain>
    </source>
</reference>
<name>A0AAV7ICK7_COTGL</name>
<organism evidence="1 2">
    <name type="scientific">Cotesia glomerata</name>
    <name type="common">Lepidopteran parasitic wasp</name>
    <name type="synonym">Apanteles glomeratus</name>
    <dbReference type="NCBI Taxonomy" id="32391"/>
    <lineage>
        <taxon>Eukaryota</taxon>
        <taxon>Metazoa</taxon>
        <taxon>Ecdysozoa</taxon>
        <taxon>Arthropoda</taxon>
        <taxon>Hexapoda</taxon>
        <taxon>Insecta</taxon>
        <taxon>Pterygota</taxon>
        <taxon>Neoptera</taxon>
        <taxon>Endopterygota</taxon>
        <taxon>Hymenoptera</taxon>
        <taxon>Apocrita</taxon>
        <taxon>Ichneumonoidea</taxon>
        <taxon>Braconidae</taxon>
        <taxon>Microgastrinae</taxon>
        <taxon>Cotesia</taxon>
    </lineage>
</organism>
<sequence>MEIGLKGRTDAPGVELSGAAVTNVTFSSSVSDTETGADIGGTGTSTTTANGCWNLIQIQTQPEQSRIRARTKRRSFLLPLNMASYIIN</sequence>
<keyword evidence="2" id="KW-1185">Reference proteome</keyword>
<dbReference type="EMBL" id="JAHXZJ010002237">
    <property type="protein sequence ID" value="KAH0547083.1"/>
    <property type="molecule type" value="Genomic_DNA"/>
</dbReference>
<dbReference type="Proteomes" id="UP000826195">
    <property type="component" value="Unassembled WGS sequence"/>
</dbReference>
<gene>
    <name evidence="1" type="ORF">KQX54_017003</name>
</gene>
<comment type="caution">
    <text evidence="1">The sequence shown here is derived from an EMBL/GenBank/DDBJ whole genome shotgun (WGS) entry which is preliminary data.</text>
</comment>
<accession>A0AAV7ICK7</accession>
<dbReference type="AlphaFoldDB" id="A0AAV7ICK7"/>
<protein>
    <submittedName>
        <fullName evidence="1">Uncharacterized protein</fullName>
    </submittedName>
</protein>
<evidence type="ECO:0000313" key="1">
    <source>
        <dbReference type="EMBL" id="KAH0547083.1"/>
    </source>
</evidence>